<evidence type="ECO:0000256" key="1">
    <source>
        <dbReference type="SAM" id="MobiDB-lite"/>
    </source>
</evidence>
<proteinExistence type="predicted"/>
<protein>
    <submittedName>
        <fullName evidence="2">Uncharacterized protein</fullName>
    </submittedName>
</protein>
<dbReference type="AlphaFoldDB" id="A0A9Q0GEM6"/>
<gene>
    <name evidence="2" type="ORF">Tsubulata_005447</name>
</gene>
<organism evidence="2 3">
    <name type="scientific">Turnera subulata</name>
    <dbReference type="NCBI Taxonomy" id="218843"/>
    <lineage>
        <taxon>Eukaryota</taxon>
        <taxon>Viridiplantae</taxon>
        <taxon>Streptophyta</taxon>
        <taxon>Embryophyta</taxon>
        <taxon>Tracheophyta</taxon>
        <taxon>Spermatophyta</taxon>
        <taxon>Magnoliopsida</taxon>
        <taxon>eudicotyledons</taxon>
        <taxon>Gunneridae</taxon>
        <taxon>Pentapetalae</taxon>
        <taxon>rosids</taxon>
        <taxon>fabids</taxon>
        <taxon>Malpighiales</taxon>
        <taxon>Passifloraceae</taxon>
        <taxon>Turnera</taxon>
    </lineage>
</organism>
<keyword evidence="3" id="KW-1185">Reference proteome</keyword>
<name>A0A9Q0GEM6_9ROSI</name>
<feature type="compositionally biased region" description="Basic and acidic residues" evidence="1">
    <location>
        <begin position="24"/>
        <end position="36"/>
    </location>
</feature>
<evidence type="ECO:0000313" key="2">
    <source>
        <dbReference type="EMBL" id="KAJ4848809.1"/>
    </source>
</evidence>
<sequence>MDEQLNANNGHVAESSVAVAQRMAQEHKTMSNRDVAESSAAAAAAQAMTQPSEIGTQNMPTVPTNTAVNRKRGRPIGATSARKTRAQNTVEENMRNVIPPQPRLPSRGREVTRPNRGRRLNFEGRGVFVAEFGFMVENGFHPSQVLDGKVAP</sequence>
<dbReference type="Proteomes" id="UP001141552">
    <property type="component" value="Unassembled WGS sequence"/>
</dbReference>
<reference evidence="2" key="2">
    <citation type="journal article" date="2023" name="Plants (Basel)">
        <title>Annotation of the Turnera subulata (Passifloraceae) Draft Genome Reveals the S-Locus Evolved after the Divergence of Turneroideae from Passifloroideae in a Stepwise Manner.</title>
        <authorList>
            <person name="Henning P.M."/>
            <person name="Roalson E.H."/>
            <person name="Mir W."/>
            <person name="McCubbin A.G."/>
            <person name="Shore J.S."/>
        </authorList>
    </citation>
    <scope>NUCLEOTIDE SEQUENCE</scope>
    <source>
        <strain evidence="2">F60SS</strain>
    </source>
</reference>
<feature type="compositionally biased region" description="Polar residues" evidence="1">
    <location>
        <begin position="48"/>
        <end position="68"/>
    </location>
</feature>
<comment type="caution">
    <text evidence="2">The sequence shown here is derived from an EMBL/GenBank/DDBJ whole genome shotgun (WGS) entry which is preliminary data.</text>
</comment>
<reference evidence="2" key="1">
    <citation type="submission" date="2022-02" db="EMBL/GenBank/DDBJ databases">
        <authorList>
            <person name="Henning P.M."/>
            <person name="McCubbin A.G."/>
            <person name="Shore J.S."/>
        </authorList>
    </citation>
    <scope>NUCLEOTIDE SEQUENCE</scope>
    <source>
        <strain evidence="2">F60SS</strain>
        <tissue evidence="2">Leaves</tissue>
    </source>
</reference>
<accession>A0A9Q0GEM6</accession>
<feature type="compositionally biased region" description="Low complexity" evidence="1">
    <location>
        <begin position="37"/>
        <end position="47"/>
    </location>
</feature>
<evidence type="ECO:0000313" key="3">
    <source>
        <dbReference type="Proteomes" id="UP001141552"/>
    </source>
</evidence>
<feature type="region of interest" description="Disordered" evidence="1">
    <location>
        <begin position="20"/>
        <end position="114"/>
    </location>
</feature>
<dbReference type="EMBL" id="JAKUCV010000794">
    <property type="protein sequence ID" value="KAJ4848809.1"/>
    <property type="molecule type" value="Genomic_DNA"/>
</dbReference>